<protein>
    <submittedName>
        <fullName evidence="1">NAD(P)-dependent dehydrogenase (Short-subunit alcohol dehydrogenase family)</fullName>
    </submittedName>
</protein>
<sequence length="260" mass="27679">MSFSIAGKRILVTGGVGGVGGGSVRHFAREGANIVALDIRDEEGMLLAKEATEAGPGQVTYRRMDASSTIDIRESIEWAVDHLGGLDGILTAHGGPILSWAAETPESDWDWQLMVNAKAVGTICQAVFPHLKDNGGGSIVNIAAGGALKDGPIKTSSYSASKGAVLSYTRSIALEWAPYKIRANCVNPVVATPKDDQIQALMTPEERERFRRQIHESIPLGHMGDVETELAPALQFLLSDAAKFVTSQIWGIDGGLCPSR</sequence>
<gene>
    <name evidence="1" type="ORF">ABIC98_003919</name>
</gene>
<reference evidence="1" key="1">
    <citation type="submission" date="2024-06" db="EMBL/GenBank/DDBJ databases">
        <title>Genomic Encyclopedia of Type Strains, Phase IV (KMG-IV): sequencing the most valuable type-strain genomes for metagenomic binning, comparative biology and taxonomic classification.</title>
        <authorList>
            <person name="Goeker M."/>
        </authorList>
    </citation>
    <scope>NUCLEOTIDE SEQUENCE</scope>
    <source>
        <strain evidence="1">SJCon</strain>
    </source>
</reference>
<evidence type="ECO:0000313" key="2">
    <source>
        <dbReference type="Proteomes" id="UP001549207"/>
    </source>
</evidence>
<keyword evidence="2" id="KW-1185">Reference proteome</keyword>
<evidence type="ECO:0000313" key="1">
    <source>
        <dbReference type="EMBL" id="MET3774246.1"/>
    </source>
</evidence>
<accession>A0ACC6TKG5</accession>
<comment type="caution">
    <text evidence="1">The sequence shown here is derived from an EMBL/GenBank/DDBJ whole genome shotgun (WGS) entry which is preliminary data.</text>
</comment>
<dbReference type="Proteomes" id="UP001549207">
    <property type="component" value="Unassembled WGS sequence"/>
</dbReference>
<name>A0ACC6TKG5_9MICC</name>
<proteinExistence type="predicted"/>
<dbReference type="EMBL" id="JBEPNJ010000024">
    <property type="protein sequence ID" value="MET3774246.1"/>
    <property type="molecule type" value="Genomic_DNA"/>
</dbReference>
<organism evidence="1 2">
    <name type="scientific">Arthrobacter nitrophenolicus</name>
    <dbReference type="NCBI Taxonomy" id="683150"/>
    <lineage>
        <taxon>Bacteria</taxon>
        <taxon>Bacillati</taxon>
        <taxon>Actinomycetota</taxon>
        <taxon>Actinomycetes</taxon>
        <taxon>Micrococcales</taxon>
        <taxon>Micrococcaceae</taxon>
        <taxon>Arthrobacter</taxon>
    </lineage>
</organism>